<dbReference type="SMART" id="SM00369">
    <property type="entry name" value="LRR_TYP"/>
    <property type="match status" value="2"/>
</dbReference>
<dbReference type="SMART" id="SM00312">
    <property type="entry name" value="PX"/>
    <property type="match status" value="1"/>
</dbReference>
<dbReference type="PANTHER" id="PTHR15454">
    <property type="entry name" value="NISCHARIN RELATED"/>
    <property type="match status" value="1"/>
</dbReference>
<keyword evidence="5" id="KW-1185">Reference proteome</keyword>
<dbReference type="GO" id="GO:0035091">
    <property type="term" value="F:phosphatidylinositol binding"/>
    <property type="evidence" value="ECO:0007669"/>
    <property type="project" value="InterPro"/>
</dbReference>
<evidence type="ECO:0000256" key="1">
    <source>
        <dbReference type="ARBA" id="ARBA00022614"/>
    </source>
</evidence>
<dbReference type="Gene3D" id="3.30.1520.10">
    <property type="entry name" value="Phox-like domain"/>
    <property type="match status" value="1"/>
</dbReference>
<dbReference type="SUPFAM" id="SSF52075">
    <property type="entry name" value="Outer arm dynein light chain 1"/>
    <property type="match status" value="1"/>
</dbReference>
<dbReference type="InterPro" id="IPR025875">
    <property type="entry name" value="Leu-rich_rpt_4"/>
</dbReference>
<dbReference type="GO" id="GO:0005737">
    <property type="term" value="C:cytoplasm"/>
    <property type="evidence" value="ECO:0007669"/>
    <property type="project" value="TreeGrafter"/>
</dbReference>
<dbReference type="Proteomes" id="UP000053268">
    <property type="component" value="Unassembled WGS sequence"/>
</dbReference>
<evidence type="ECO:0000313" key="5">
    <source>
        <dbReference type="Proteomes" id="UP000053268"/>
    </source>
</evidence>
<organism evidence="4 5">
    <name type="scientific">Papilio xuthus</name>
    <name type="common">Asian swallowtail butterfly</name>
    <dbReference type="NCBI Taxonomy" id="66420"/>
    <lineage>
        <taxon>Eukaryota</taxon>
        <taxon>Metazoa</taxon>
        <taxon>Ecdysozoa</taxon>
        <taxon>Arthropoda</taxon>
        <taxon>Hexapoda</taxon>
        <taxon>Insecta</taxon>
        <taxon>Pterygota</taxon>
        <taxon>Neoptera</taxon>
        <taxon>Endopterygota</taxon>
        <taxon>Lepidoptera</taxon>
        <taxon>Glossata</taxon>
        <taxon>Ditrysia</taxon>
        <taxon>Papilionoidea</taxon>
        <taxon>Papilionidae</taxon>
        <taxon>Papilioninae</taxon>
        <taxon>Papilio</taxon>
    </lineage>
</organism>
<accession>A0A194PLH6</accession>
<keyword evidence="1" id="KW-0433">Leucine-rich repeat</keyword>
<reference evidence="4 5" key="1">
    <citation type="journal article" date="2015" name="Nat. Commun.">
        <title>Outbred genome sequencing and CRISPR/Cas9 gene editing in butterflies.</title>
        <authorList>
            <person name="Li X."/>
            <person name="Fan D."/>
            <person name="Zhang W."/>
            <person name="Liu G."/>
            <person name="Zhang L."/>
            <person name="Zhao L."/>
            <person name="Fang X."/>
            <person name="Chen L."/>
            <person name="Dong Y."/>
            <person name="Chen Y."/>
            <person name="Ding Y."/>
            <person name="Zhao R."/>
            <person name="Feng M."/>
            <person name="Zhu Y."/>
            <person name="Feng Y."/>
            <person name="Jiang X."/>
            <person name="Zhu D."/>
            <person name="Xiang H."/>
            <person name="Feng X."/>
            <person name="Li S."/>
            <person name="Wang J."/>
            <person name="Zhang G."/>
            <person name="Kronforst M.R."/>
            <person name="Wang W."/>
        </authorList>
    </citation>
    <scope>NUCLEOTIDE SEQUENCE [LARGE SCALE GENOMIC DNA]</scope>
    <source>
        <strain evidence="4">Ya'a_city_454_Px</strain>
        <tissue evidence="4">Whole body</tissue>
    </source>
</reference>
<dbReference type="AlphaFoldDB" id="A0A194PLH6"/>
<dbReference type="PANTHER" id="PTHR15454:SF35">
    <property type="entry name" value="NISCHARIN"/>
    <property type="match status" value="1"/>
</dbReference>
<dbReference type="STRING" id="66420.A0A194PLH6"/>
<dbReference type="InterPro" id="IPR003591">
    <property type="entry name" value="Leu-rich_rpt_typical-subtyp"/>
</dbReference>
<dbReference type="Pfam" id="PF12799">
    <property type="entry name" value="LRR_4"/>
    <property type="match status" value="1"/>
</dbReference>
<name>A0A194PLH6_PAPXU</name>
<proteinExistence type="predicted"/>
<evidence type="ECO:0000259" key="3">
    <source>
        <dbReference type="PROSITE" id="PS50195"/>
    </source>
</evidence>
<gene>
    <name evidence="4" type="ORF">RR46_06742</name>
</gene>
<dbReference type="SMART" id="SM00365">
    <property type="entry name" value="LRR_SD22"/>
    <property type="match status" value="4"/>
</dbReference>
<dbReference type="InterPro" id="IPR001611">
    <property type="entry name" value="Leu-rich_rpt"/>
</dbReference>
<evidence type="ECO:0000313" key="4">
    <source>
        <dbReference type="EMBL" id="KPI94291.1"/>
    </source>
</evidence>
<dbReference type="PROSITE" id="PS51450">
    <property type="entry name" value="LRR"/>
    <property type="match status" value="2"/>
</dbReference>
<dbReference type="PROSITE" id="PS50195">
    <property type="entry name" value="PX"/>
    <property type="match status" value="1"/>
</dbReference>
<dbReference type="InterPro" id="IPR032675">
    <property type="entry name" value="LRR_dom_sf"/>
</dbReference>
<dbReference type="Gene3D" id="3.80.10.10">
    <property type="entry name" value="Ribonuclease Inhibitor"/>
    <property type="match status" value="2"/>
</dbReference>
<dbReference type="FunFam" id="3.30.1520.10:FF:000020">
    <property type="entry name" value="nischarin isoform X1"/>
    <property type="match status" value="1"/>
</dbReference>
<dbReference type="Pfam" id="PF00787">
    <property type="entry name" value="PX"/>
    <property type="match status" value="1"/>
</dbReference>
<feature type="domain" description="PX" evidence="3">
    <location>
        <begin position="5"/>
        <end position="135"/>
    </location>
</feature>
<keyword evidence="2" id="KW-0677">Repeat</keyword>
<evidence type="ECO:0000256" key="2">
    <source>
        <dbReference type="ARBA" id="ARBA00022737"/>
    </source>
</evidence>
<dbReference type="SUPFAM" id="SSF64268">
    <property type="entry name" value="PX domain"/>
    <property type="match status" value="1"/>
</dbReference>
<dbReference type="InterPro" id="IPR001683">
    <property type="entry name" value="PX_dom"/>
</dbReference>
<dbReference type="EMBL" id="KQ459600">
    <property type="protein sequence ID" value="KPI94291.1"/>
    <property type="molecule type" value="Genomic_DNA"/>
</dbReference>
<dbReference type="InterPro" id="IPR036871">
    <property type="entry name" value="PX_dom_sf"/>
</dbReference>
<protein>
    <submittedName>
        <fullName evidence="4">Nischarin</fullName>
    </submittedName>
</protein>
<sequence>MSTFIKYRNDSTVSVDEACTKENVTYYLITVNVGPVNWTVLHRYSDFDELHDKLVSDHGVAKELLPPKKVIRNKTPKFIEQRREGLNDYLKNVFNYLKLTMPYIFAHFLDFHLYDIYFLLQDLAKKFFLEGDKLLQNEKSHKFSPLELHAISERFKMACPPTEKQDQMYDFSHVLDFCSQVNSLSIEGSYEILGTSNIVPNDLKFDLIPFKTLMDLKILGVPMGCIQSVGSLRDTLVSLSVLIASVVSLNEFLLVDVLHKDPSSLADTVTWKKLSVINFASNNIKNVDWAIKLVPRLQQLSLSSNRLSDLCDISCLHDLRALNLAMNNFSCCDNWHEKIGNIVKIDLSQNKVASLKGFSRLYSLESLDLSCNLITDIEEVQNICKLPCLEYLWLTANPVASSIDYRVKVIEQFNERMSEICLDNEKASEKELDTARVLQALRIVKEGKTPSFLENSNTTHNFHKS</sequence>